<dbReference type="PROSITE" id="PS51257">
    <property type="entry name" value="PROKAR_LIPOPROTEIN"/>
    <property type="match status" value="1"/>
</dbReference>
<accession>A0ABX7REJ4</accession>
<dbReference type="Proteomes" id="UP000663400">
    <property type="component" value="Chromosome"/>
</dbReference>
<sequence>MTTHRQSRRNRAAWLAALVVGMTACANLTAPDPGKIYDQAMSGVVVPAAWGTAAQASAFRPGWIGFADDGQLKLLIDEALAHNPDLRAAGSRLEQARLQMRLAGADLQPTVTLGGKYSDSLQPANGLDINGYGVVLNWELDLWGRARAEKKAGEAAYRSAEADYVYARQSLAAMTARAWLLAIEATRQTELSMQLRDAAGAQTVLMERREQVGKISAQDVAVARAQAQTSEDAALQAEQVRQQALRTLELLVGRYPSASIAVPSALPGDLAPVPAGVPSDLVERRPDLIAARKRYEHAFFNREEARAARLPRVALNVGAGRLTSEFLQFKDGLGSTVYPVGGKLLWPLFDAGRLKTEVEIRDEQQREAAAEYARTILTAFTEVENALAADTMLQQRERSLSSQTQALQQALDAARTQLRVGKADRHDVLDRELALDAARIALMRVATERRTQRANLHLALGGDFGIPLPPAAGAGVPGR</sequence>
<comment type="similarity">
    <text evidence="1">Belongs to the outer membrane factor (OMF) (TC 1.B.17) family.</text>
</comment>
<organism evidence="3 4">
    <name type="scientific">Lysobacter arenosi</name>
    <dbReference type="NCBI Taxonomy" id="2795387"/>
    <lineage>
        <taxon>Bacteria</taxon>
        <taxon>Pseudomonadati</taxon>
        <taxon>Pseudomonadota</taxon>
        <taxon>Gammaproteobacteria</taxon>
        <taxon>Lysobacterales</taxon>
        <taxon>Lysobacteraceae</taxon>
        <taxon>Lysobacter</taxon>
    </lineage>
</organism>
<gene>
    <name evidence="3" type="ORF">HIV01_003995</name>
</gene>
<keyword evidence="4" id="KW-1185">Reference proteome</keyword>
<dbReference type="SUPFAM" id="SSF56954">
    <property type="entry name" value="Outer membrane efflux proteins (OEP)"/>
    <property type="match status" value="1"/>
</dbReference>
<evidence type="ECO:0000313" key="4">
    <source>
        <dbReference type="Proteomes" id="UP000663400"/>
    </source>
</evidence>
<evidence type="ECO:0000256" key="2">
    <source>
        <dbReference type="SAM" id="SignalP"/>
    </source>
</evidence>
<evidence type="ECO:0000313" key="3">
    <source>
        <dbReference type="EMBL" id="QSX75696.1"/>
    </source>
</evidence>
<dbReference type="Gene3D" id="1.20.1600.10">
    <property type="entry name" value="Outer membrane efflux proteins (OEP)"/>
    <property type="match status" value="1"/>
</dbReference>
<keyword evidence="2" id="KW-0732">Signal</keyword>
<dbReference type="InterPro" id="IPR010131">
    <property type="entry name" value="MdtP/NodT-like"/>
</dbReference>
<dbReference type="Pfam" id="PF02321">
    <property type="entry name" value="OEP"/>
    <property type="match status" value="2"/>
</dbReference>
<reference evidence="3 4" key="1">
    <citation type="submission" date="2021-02" db="EMBL/GenBank/DDBJ databases">
        <title>Lysobacter arenosi sp. nov., isolated from soil of gangwondo yeongwol, south Korea.</title>
        <authorList>
            <person name="Kim K.R."/>
            <person name="Kim K.H."/>
            <person name="Jeon C.O."/>
        </authorList>
    </citation>
    <scope>NUCLEOTIDE SEQUENCE [LARGE SCALE GENOMIC DNA]</scope>
    <source>
        <strain evidence="3 4">R7</strain>
    </source>
</reference>
<dbReference type="Gene3D" id="2.20.200.10">
    <property type="entry name" value="Outer membrane efflux proteins (OEP)"/>
    <property type="match status" value="1"/>
</dbReference>
<dbReference type="RefSeq" id="WP_207527079.1">
    <property type="nucleotide sequence ID" value="NZ_CP071517.1"/>
</dbReference>
<name>A0ABX7REJ4_9GAMM</name>
<proteinExistence type="inferred from homology"/>
<dbReference type="PANTHER" id="PTHR30203">
    <property type="entry name" value="OUTER MEMBRANE CATION EFFLUX PROTEIN"/>
    <property type="match status" value="1"/>
</dbReference>
<dbReference type="InterPro" id="IPR003423">
    <property type="entry name" value="OMP_efflux"/>
</dbReference>
<protein>
    <submittedName>
        <fullName evidence="3">TolC family protein</fullName>
    </submittedName>
</protein>
<feature type="chain" id="PRO_5046051906" evidence="2">
    <location>
        <begin position="27"/>
        <end position="479"/>
    </location>
</feature>
<evidence type="ECO:0000256" key="1">
    <source>
        <dbReference type="ARBA" id="ARBA00007613"/>
    </source>
</evidence>
<feature type="signal peptide" evidence="2">
    <location>
        <begin position="1"/>
        <end position="26"/>
    </location>
</feature>
<dbReference type="EMBL" id="CP071517">
    <property type="protein sequence ID" value="QSX75696.1"/>
    <property type="molecule type" value="Genomic_DNA"/>
</dbReference>